<sequence>MNNKTDLALVLFQDQPVACYSKHRARNECTVLQAELLSIYFAVKWIKDNGTASSSVSRDNNI</sequence>
<accession>A0A087UD80</accession>
<reference evidence="1 2" key="1">
    <citation type="submission" date="2013-11" db="EMBL/GenBank/DDBJ databases">
        <title>Genome sequencing of Stegodyphus mimosarum.</title>
        <authorList>
            <person name="Bechsgaard J."/>
        </authorList>
    </citation>
    <scope>NUCLEOTIDE SEQUENCE [LARGE SCALE GENOMIC DNA]</scope>
</reference>
<dbReference type="Proteomes" id="UP000054359">
    <property type="component" value="Unassembled WGS sequence"/>
</dbReference>
<organism evidence="1 2">
    <name type="scientific">Stegodyphus mimosarum</name>
    <name type="common">African social velvet spider</name>
    <dbReference type="NCBI Taxonomy" id="407821"/>
    <lineage>
        <taxon>Eukaryota</taxon>
        <taxon>Metazoa</taxon>
        <taxon>Ecdysozoa</taxon>
        <taxon>Arthropoda</taxon>
        <taxon>Chelicerata</taxon>
        <taxon>Arachnida</taxon>
        <taxon>Araneae</taxon>
        <taxon>Araneomorphae</taxon>
        <taxon>Entelegynae</taxon>
        <taxon>Eresoidea</taxon>
        <taxon>Eresidae</taxon>
        <taxon>Stegodyphus</taxon>
    </lineage>
</organism>
<protein>
    <submittedName>
        <fullName evidence="1">Uncharacterized protein</fullName>
    </submittedName>
</protein>
<keyword evidence="2" id="KW-1185">Reference proteome</keyword>
<proteinExistence type="predicted"/>
<name>A0A087UD80_STEMI</name>
<dbReference type="EMBL" id="KK119298">
    <property type="protein sequence ID" value="KFM75319.1"/>
    <property type="molecule type" value="Genomic_DNA"/>
</dbReference>
<evidence type="ECO:0000313" key="1">
    <source>
        <dbReference type="EMBL" id="KFM75319.1"/>
    </source>
</evidence>
<gene>
    <name evidence="1" type="ORF">X975_25550</name>
</gene>
<dbReference type="AlphaFoldDB" id="A0A087UD80"/>
<feature type="non-terminal residue" evidence="1">
    <location>
        <position position="62"/>
    </location>
</feature>
<evidence type="ECO:0000313" key="2">
    <source>
        <dbReference type="Proteomes" id="UP000054359"/>
    </source>
</evidence>